<evidence type="ECO:0000256" key="13">
    <source>
        <dbReference type="ARBA" id="ARBA00023242"/>
    </source>
</evidence>
<dbReference type="GO" id="GO:0005958">
    <property type="term" value="C:DNA-dependent protein kinase-DNA ligase 4 complex"/>
    <property type="evidence" value="ECO:0007669"/>
    <property type="project" value="TreeGrafter"/>
</dbReference>
<accession>A0A8T0DTT4</accession>
<dbReference type="InterPro" id="IPR012309">
    <property type="entry name" value="DNA_ligase_ATP-dep_C"/>
</dbReference>
<dbReference type="NCBIfam" id="TIGR00574">
    <property type="entry name" value="dnl1"/>
    <property type="match status" value="1"/>
</dbReference>
<evidence type="ECO:0000313" key="20">
    <source>
        <dbReference type="Proteomes" id="UP000699462"/>
    </source>
</evidence>
<dbReference type="GO" id="GO:0005524">
    <property type="term" value="F:ATP binding"/>
    <property type="evidence" value="ECO:0007669"/>
    <property type="project" value="UniProtKB-KW"/>
</dbReference>
<dbReference type="Gene3D" id="3.40.50.10190">
    <property type="entry name" value="BRCT domain"/>
    <property type="match status" value="1"/>
</dbReference>
<dbReference type="InterPro" id="IPR001357">
    <property type="entry name" value="BRCT_dom"/>
</dbReference>
<dbReference type="InterPro" id="IPR012340">
    <property type="entry name" value="NA-bd_OB-fold"/>
</dbReference>
<dbReference type="InterPro" id="IPR036420">
    <property type="entry name" value="BRCT_dom_sf"/>
</dbReference>
<dbReference type="InterPro" id="IPR000977">
    <property type="entry name" value="DNA_ligase_ATP-dep"/>
</dbReference>
<dbReference type="EMBL" id="JTDF01000680">
    <property type="protein sequence ID" value="KAF8571153.1"/>
    <property type="molecule type" value="Genomic_DNA"/>
</dbReference>
<proteinExistence type="inferred from homology"/>
<organism evidence="19 20">
    <name type="scientific">Paragonimus westermani</name>
    <dbReference type="NCBI Taxonomy" id="34504"/>
    <lineage>
        <taxon>Eukaryota</taxon>
        <taxon>Metazoa</taxon>
        <taxon>Spiralia</taxon>
        <taxon>Lophotrochozoa</taxon>
        <taxon>Platyhelminthes</taxon>
        <taxon>Trematoda</taxon>
        <taxon>Digenea</taxon>
        <taxon>Plagiorchiida</taxon>
        <taxon>Troglotremata</taxon>
        <taxon>Troglotrematidae</taxon>
        <taxon>Paragonimus</taxon>
    </lineage>
</organism>
<keyword evidence="10" id="KW-0460">Magnesium</keyword>
<dbReference type="Pfam" id="PF11411">
    <property type="entry name" value="DNA_ligase_IV"/>
    <property type="match status" value="1"/>
</dbReference>
<comment type="cofactor">
    <cofactor evidence="1">
        <name>Mg(2+)</name>
        <dbReference type="ChEBI" id="CHEBI:18420"/>
    </cofactor>
</comment>
<evidence type="ECO:0000256" key="1">
    <source>
        <dbReference type="ARBA" id="ARBA00001946"/>
    </source>
</evidence>
<dbReference type="GO" id="GO:0006303">
    <property type="term" value="P:double-strand break repair via nonhomologous end joining"/>
    <property type="evidence" value="ECO:0007669"/>
    <property type="project" value="TreeGrafter"/>
</dbReference>
<evidence type="ECO:0000256" key="2">
    <source>
        <dbReference type="ARBA" id="ARBA00004123"/>
    </source>
</evidence>
<dbReference type="Pfam" id="PF04679">
    <property type="entry name" value="DNA_ligase_A_C"/>
    <property type="match status" value="1"/>
</dbReference>
<keyword evidence="12 15" id="KW-0234">DNA repair</keyword>
<dbReference type="CDD" id="cd07903">
    <property type="entry name" value="Adenylation_DNA_ligase_IV"/>
    <property type="match status" value="1"/>
</dbReference>
<dbReference type="PANTHER" id="PTHR45997">
    <property type="entry name" value="DNA LIGASE 4"/>
    <property type="match status" value="1"/>
</dbReference>
<comment type="similarity">
    <text evidence="3 16">Belongs to the ATP-dependent DNA ligase family.</text>
</comment>
<dbReference type="InterPro" id="IPR044125">
    <property type="entry name" value="Adenylation_DNA_ligase_IV"/>
</dbReference>
<evidence type="ECO:0000256" key="8">
    <source>
        <dbReference type="ARBA" id="ARBA00022763"/>
    </source>
</evidence>
<dbReference type="Proteomes" id="UP000699462">
    <property type="component" value="Unassembled WGS sequence"/>
</dbReference>
<dbReference type="Pfam" id="PF01068">
    <property type="entry name" value="DNA_ligase_A_M"/>
    <property type="match status" value="1"/>
</dbReference>
<dbReference type="InterPro" id="IPR036599">
    <property type="entry name" value="DNA_ligase_N_sf"/>
</dbReference>
<keyword evidence="20" id="KW-1185">Reference proteome</keyword>
<evidence type="ECO:0000256" key="4">
    <source>
        <dbReference type="ARBA" id="ARBA00022598"/>
    </source>
</evidence>
<dbReference type="InterPro" id="IPR016059">
    <property type="entry name" value="DNA_ligase_ATP-dep_CS"/>
</dbReference>
<keyword evidence="6" id="KW-0677">Repeat</keyword>
<evidence type="ECO:0000256" key="3">
    <source>
        <dbReference type="ARBA" id="ARBA00007572"/>
    </source>
</evidence>
<dbReference type="InterPro" id="IPR029710">
    <property type="entry name" value="LIG4"/>
</dbReference>
<name>A0A8T0DTT4_9TREM</name>
<dbReference type="PROSITE" id="PS50160">
    <property type="entry name" value="DNA_LIGASE_A3"/>
    <property type="match status" value="1"/>
</dbReference>
<dbReference type="PROSITE" id="PS50172">
    <property type="entry name" value="BRCT"/>
    <property type="match status" value="1"/>
</dbReference>
<protein>
    <recommendedName>
        <fullName evidence="15">DNA ligase</fullName>
        <ecNumber evidence="15">6.5.1.1</ecNumber>
    </recommendedName>
</protein>
<evidence type="ECO:0000256" key="6">
    <source>
        <dbReference type="ARBA" id="ARBA00022737"/>
    </source>
</evidence>
<dbReference type="SUPFAM" id="SSF52113">
    <property type="entry name" value="BRCT domain"/>
    <property type="match status" value="1"/>
</dbReference>
<comment type="subcellular location">
    <subcellularLocation>
        <location evidence="2">Nucleus</location>
    </subcellularLocation>
</comment>
<evidence type="ECO:0000256" key="12">
    <source>
        <dbReference type="ARBA" id="ARBA00023204"/>
    </source>
</evidence>
<comment type="catalytic activity">
    <reaction evidence="14 15">
        <text>ATP + (deoxyribonucleotide)n-3'-hydroxyl + 5'-phospho-(deoxyribonucleotide)m = (deoxyribonucleotide)n+m + AMP + diphosphate.</text>
        <dbReference type="EC" id="6.5.1.1"/>
    </reaction>
</comment>
<dbReference type="GO" id="GO:0006297">
    <property type="term" value="P:nucleotide-excision repair, DNA gap filling"/>
    <property type="evidence" value="ECO:0007669"/>
    <property type="project" value="TreeGrafter"/>
</dbReference>
<dbReference type="InterPro" id="IPR012308">
    <property type="entry name" value="DNA_ligase_ATP-dep_N"/>
</dbReference>
<dbReference type="GO" id="GO:0003910">
    <property type="term" value="F:DNA ligase (ATP) activity"/>
    <property type="evidence" value="ECO:0007669"/>
    <property type="project" value="UniProtKB-EC"/>
</dbReference>
<keyword evidence="4 15" id="KW-0436">Ligase</keyword>
<dbReference type="InterPro" id="IPR012310">
    <property type="entry name" value="DNA_ligase_ATP-dep_cent"/>
</dbReference>
<dbReference type="PANTHER" id="PTHR45997:SF1">
    <property type="entry name" value="DNA LIGASE 4"/>
    <property type="match status" value="1"/>
</dbReference>
<keyword evidence="7 15" id="KW-0547">Nucleotide-binding</keyword>
<evidence type="ECO:0000256" key="5">
    <source>
        <dbReference type="ARBA" id="ARBA00022723"/>
    </source>
</evidence>
<reference evidence="19 20" key="1">
    <citation type="submission" date="2019-07" db="EMBL/GenBank/DDBJ databases">
        <title>Annotation for the trematode Paragonimus westermani.</title>
        <authorList>
            <person name="Choi Y.-J."/>
        </authorList>
    </citation>
    <scope>NUCLEOTIDE SEQUENCE [LARGE SCALE GENOMIC DNA]</scope>
    <source>
        <strain evidence="19">180907_Pwestermani</strain>
    </source>
</reference>
<evidence type="ECO:0000313" key="19">
    <source>
        <dbReference type="EMBL" id="KAF8571153.1"/>
    </source>
</evidence>
<dbReference type="SUPFAM" id="SSF50249">
    <property type="entry name" value="Nucleic acid-binding proteins"/>
    <property type="match status" value="1"/>
</dbReference>
<gene>
    <name evidence="19" type="ORF">P879_01457</name>
</gene>
<comment type="caution">
    <text evidence="19">The sequence shown here is derived from an EMBL/GenBank/DDBJ whole genome shotgun (WGS) entry which is preliminary data.</text>
</comment>
<dbReference type="CDD" id="cd07968">
    <property type="entry name" value="OBF_DNA_ligase_IV"/>
    <property type="match status" value="1"/>
</dbReference>
<sequence>MDVVAESNRIAEKVSFSTCCRLFEKLRAANGAKSKKAILSRFIHLWDVQYTNLCSTNHRAGAGRASFYPVLRLLLPQFDRARPAYGLREASLTRLYIKAFGIAPKGPTAQRLTHPSSQGAKLAKGTDFADMLFDTVRGCCREDSVLLLKDANDLLDRLACAKSMDERLVAMNTLIPLATANEHRWIVRLIVRRDSGCGLSGTAVLQCIHPAAVRLWDVTQDLMILCQNIADLDPNVTSSIDPTTPRLTLFVPFRPMLCERANSVDQLCSSALQLCTLGLEDVADARLLLETKYDGERVQLHKCGTQYRYWSRNCLEWTESYGADGIGDAGTLTPRLHQAFATHVHDCILDGEMMAYNRWTDTIMPKTTGFDVKRGHCTDDVKASEDASEHYQPCLIVFDLVYLHGELLTSMPLLERKHLLAQLFGLDPTTNGIILDSKQNLSDLPVVCPPPLSLVDGTIYLSGWCQGSVTVSFVDTVFNQMIDYHQEGVVAKLTAGRSPYLPGHRIRSGWWKLKPDYVSGLLTDLDCLVVGGYYSSPTHSGTHHVPQSKRIRQFLCAVRGSDIQSIETSPCLPSFLSFCRVSTGLTVKQFQDLNKQLQSHWRTFDRKNPNSGFTEWLRVSTERPDVWIAPQHSVTLQIHAAELVPTNAYAAGLTPRFPRVVTIRNDKSWQDCLTMDELIRLNVDTQGKLITKLSVPPLHVDSESGDEDTQHEVSHIGIMEAPKVDDLHLSFPSPESSMESASTDEQLVTHLPKANGQTFGSLHTSFKRTPFPVKPKASSTPIKKRPCSDVSVTLPSHSTSICSTSDSPISSCAKFLDHLELCLLLSKDVSSEEKHTLEIQIRSAGGRSVQNPGCNTFCVIADKLTAKTRNLIASSGQLRPGQVPVYHDIACLTWFHECFAADKLLPWKPNDLLSMKPDTATKLNAEYDRFGDSFTEEMEVDELKQFLLKLDPANKSTGSDSGIDNASTHMLIKQLGSEFGSAFLLGECTILPVRFRFAHEDCLNSQRFSDRLLLADLRKNGANILDVAECTMETLDDIFPQFISSRLKTQNNSHTVFPSHVLILNSDTSLEERLLEQLRSHLISMTQPSSPCAPCLVHRSWAVDCVSNETRCSEQQEQQH</sequence>
<evidence type="ECO:0000256" key="9">
    <source>
        <dbReference type="ARBA" id="ARBA00022840"/>
    </source>
</evidence>
<keyword evidence="13" id="KW-0539">Nucleus</keyword>
<feature type="domain" description="BRCT" evidence="18">
    <location>
        <begin position="811"/>
        <end position="912"/>
    </location>
</feature>
<dbReference type="GO" id="GO:0046872">
    <property type="term" value="F:metal ion binding"/>
    <property type="evidence" value="ECO:0007669"/>
    <property type="project" value="UniProtKB-KW"/>
</dbReference>
<dbReference type="SUPFAM" id="SSF56091">
    <property type="entry name" value="DNA ligase/mRNA capping enzyme, catalytic domain"/>
    <property type="match status" value="1"/>
</dbReference>
<evidence type="ECO:0000256" key="7">
    <source>
        <dbReference type="ARBA" id="ARBA00022741"/>
    </source>
</evidence>
<dbReference type="Gene3D" id="2.40.50.140">
    <property type="entry name" value="Nucleic acid-binding proteins"/>
    <property type="match status" value="1"/>
</dbReference>
<dbReference type="Pfam" id="PF04675">
    <property type="entry name" value="DNA_ligase_A_N"/>
    <property type="match status" value="1"/>
</dbReference>
<keyword evidence="11 15" id="KW-0233">DNA recombination</keyword>
<dbReference type="GO" id="GO:0003677">
    <property type="term" value="F:DNA binding"/>
    <property type="evidence" value="ECO:0007669"/>
    <property type="project" value="InterPro"/>
</dbReference>
<evidence type="ECO:0000256" key="14">
    <source>
        <dbReference type="ARBA" id="ARBA00034003"/>
    </source>
</evidence>
<dbReference type="GO" id="GO:0071897">
    <property type="term" value="P:DNA biosynthetic process"/>
    <property type="evidence" value="ECO:0007669"/>
    <property type="project" value="InterPro"/>
</dbReference>
<feature type="domain" description="ATP-dependent DNA ligase family profile" evidence="17">
    <location>
        <begin position="386"/>
        <end position="541"/>
    </location>
</feature>
<evidence type="ECO:0000256" key="16">
    <source>
        <dbReference type="RuleBase" id="RU004196"/>
    </source>
</evidence>
<dbReference type="GO" id="GO:0006310">
    <property type="term" value="P:DNA recombination"/>
    <property type="evidence" value="ECO:0007669"/>
    <property type="project" value="UniProtKB-KW"/>
</dbReference>
<evidence type="ECO:0000256" key="15">
    <source>
        <dbReference type="RuleBase" id="RU000617"/>
    </source>
</evidence>
<keyword evidence="8 15" id="KW-0227">DNA damage</keyword>
<dbReference type="AlphaFoldDB" id="A0A8T0DTT4"/>
<evidence type="ECO:0000259" key="17">
    <source>
        <dbReference type="PROSITE" id="PS50160"/>
    </source>
</evidence>
<dbReference type="Gene3D" id="1.10.3260.10">
    <property type="entry name" value="DNA ligase, ATP-dependent, N-terminal domain"/>
    <property type="match status" value="1"/>
</dbReference>
<dbReference type="PROSITE" id="PS00697">
    <property type="entry name" value="DNA_LIGASE_A1"/>
    <property type="match status" value="1"/>
</dbReference>
<evidence type="ECO:0000259" key="18">
    <source>
        <dbReference type="PROSITE" id="PS50172"/>
    </source>
</evidence>
<dbReference type="EC" id="6.5.1.1" evidence="15"/>
<dbReference type="Gene3D" id="3.30.470.30">
    <property type="entry name" value="DNA ligase/mRNA capping enzyme"/>
    <property type="match status" value="1"/>
</dbReference>
<keyword evidence="5" id="KW-0479">Metal-binding</keyword>
<dbReference type="InterPro" id="IPR021536">
    <property type="entry name" value="DNA_ligase_IV_dom"/>
</dbReference>
<keyword evidence="9 15" id="KW-0067">ATP-binding</keyword>
<dbReference type="GO" id="GO:0032807">
    <property type="term" value="C:DNA ligase IV complex"/>
    <property type="evidence" value="ECO:0007669"/>
    <property type="project" value="TreeGrafter"/>
</dbReference>
<evidence type="ECO:0000256" key="11">
    <source>
        <dbReference type="ARBA" id="ARBA00023172"/>
    </source>
</evidence>
<evidence type="ECO:0000256" key="10">
    <source>
        <dbReference type="ARBA" id="ARBA00022842"/>
    </source>
</evidence>
<dbReference type="OrthoDB" id="151490at2759"/>